<evidence type="ECO:0000256" key="5">
    <source>
        <dbReference type="ARBA" id="ARBA00022723"/>
    </source>
</evidence>
<evidence type="ECO:0000256" key="1">
    <source>
        <dbReference type="ARBA" id="ARBA00011955"/>
    </source>
</evidence>
<evidence type="ECO:0000256" key="9">
    <source>
        <dbReference type="ARBA" id="ARBA00048540"/>
    </source>
</evidence>
<keyword evidence="3 10" id="KW-0285">Flavoprotein</keyword>
<dbReference type="HOGENOM" id="CLU_044403_0_0_10"/>
<protein>
    <recommendedName>
        <fullName evidence="2 10">FAD:protein FMN transferase</fullName>
        <ecNumber evidence="1 10">2.7.1.180</ecNumber>
    </recommendedName>
    <alternativeName>
        <fullName evidence="8 10">Flavin transferase</fullName>
    </alternativeName>
</protein>
<dbReference type="Proteomes" id="UP000033035">
    <property type="component" value="Unassembled WGS sequence"/>
</dbReference>
<keyword evidence="5 10" id="KW-0479">Metal-binding</keyword>
<feature type="binding site" evidence="11">
    <location>
        <position position="281"/>
    </location>
    <ligand>
        <name>Mg(2+)</name>
        <dbReference type="ChEBI" id="CHEBI:18420"/>
    </ligand>
</feature>
<dbReference type="RefSeq" id="WP_028730426.1">
    <property type="nucleotide sequence ID" value="NZ_KE386766.1"/>
</dbReference>
<dbReference type="PANTHER" id="PTHR30040">
    <property type="entry name" value="THIAMINE BIOSYNTHESIS LIPOPROTEIN APBE"/>
    <property type="match status" value="1"/>
</dbReference>
<dbReference type="AlphaFoldDB" id="A0A0F5JRP4"/>
<comment type="function">
    <text evidence="12">Flavin transferase that catalyzes the transfer of the FMN moiety of FAD and its covalent binding to the hydroxyl group of a threonine residue in a target flavoprotein.</text>
</comment>
<feature type="binding site" evidence="11">
    <location>
        <position position="285"/>
    </location>
    <ligand>
        <name>Mg(2+)</name>
        <dbReference type="ChEBI" id="CHEBI:18420"/>
    </ligand>
</feature>
<reference evidence="13 14" key="1">
    <citation type="submission" date="2013-04" db="EMBL/GenBank/DDBJ databases">
        <title>The Genome Sequence of Parabacteroides gordonii DSM 23371.</title>
        <authorList>
            <consortium name="The Broad Institute Genomics Platform"/>
            <person name="Earl A."/>
            <person name="Ward D."/>
            <person name="Feldgarden M."/>
            <person name="Gevers D."/>
            <person name="Martens E."/>
            <person name="Sakamoto M."/>
            <person name="Benno Y."/>
            <person name="Suzuki N."/>
            <person name="Matsunaga N."/>
            <person name="Koshihara K."/>
            <person name="Seki M."/>
            <person name="Komiya H."/>
            <person name="Walker B."/>
            <person name="Young S."/>
            <person name="Zeng Q."/>
            <person name="Gargeya S."/>
            <person name="Fitzgerald M."/>
            <person name="Haas B."/>
            <person name="Abouelleil A."/>
            <person name="Allen A.W."/>
            <person name="Alvarado L."/>
            <person name="Arachchi H.M."/>
            <person name="Berlin A.M."/>
            <person name="Chapman S.B."/>
            <person name="Gainer-Dewar J."/>
            <person name="Goldberg J."/>
            <person name="Griggs A."/>
            <person name="Gujja S."/>
            <person name="Hansen M."/>
            <person name="Howarth C."/>
            <person name="Imamovic A."/>
            <person name="Ireland A."/>
            <person name="Larimer J."/>
            <person name="McCowan C."/>
            <person name="Murphy C."/>
            <person name="Pearson M."/>
            <person name="Poon T.W."/>
            <person name="Priest M."/>
            <person name="Roberts A."/>
            <person name="Saif S."/>
            <person name="Shea T."/>
            <person name="Sisk P."/>
            <person name="Sykes S."/>
            <person name="Wortman J."/>
            <person name="Nusbaum C."/>
            <person name="Birren B."/>
        </authorList>
    </citation>
    <scope>NUCLEOTIDE SEQUENCE [LARGE SCALE GENOMIC DNA]</scope>
    <source>
        <strain evidence="13 14">MS-1</strain>
    </source>
</reference>
<dbReference type="PANTHER" id="PTHR30040:SF2">
    <property type="entry name" value="FAD:PROTEIN FMN TRANSFERASE"/>
    <property type="match status" value="1"/>
</dbReference>
<comment type="cofactor">
    <cofactor evidence="11">
        <name>Mg(2+)</name>
        <dbReference type="ChEBI" id="CHEBI:18420"/>
    </cofactor>
    <cofactor evidence="11">
        <name>Mn(2+)</name>
        <dbReference type="ChEBI" id="CHEBI:29035"/>
    </cofactor>
    <text evidence="11">Magnesium. Can also use manganese.</text>
</comment>
<dbReference type="GO" id="GO:0046872">
    <property type="term" value="F:metal ion binding"/>
    <property type="evidence" value="ECO:0007669"/>
    <property type="project" value="UniProtKB-UniRule"/>
</dbReference>
<dbReference type="Gene3D" id="3.10.520.10">
    <property type="entry name" value="ApbE-like domains"/>
    <property type="match status" value="1"/>
</dbReference>
<evidence type="ECO:0000256" key="2">
    <source>
        <dbReference type="ARBA" id="ARBA00016337"/>
    </source>
</evidence>
<name>A0A0F5JRP4_9BACT</name>
<evidence type="ECO:0000256" key="11">
    <source>
        <dbReference type="PIRSR" id="PIRSR006268-2"/>
    </source>
</evidence>
<gene>
    <name evidence="13" type="ORF">HMPREF1536_00361</name>
</gene>
<evidence type="ECO:0000313" key="14">
    <source>
        <dbReference type="Proteomes" id="UP000033035"/>
    </source>
</evidence>
<feature type="binding site" evidence="11">
    <location>
        <position position="162"/>
    </location>
    <ligand>
        <name>Mg(2+)</name>
        <dbReference type="ChEBI" id="CHEBI:18420"/>
    </ligand>
</feature>
<organism evidence="13 14">
    <name type="scientific">Parabacteroides gordonii MS-1 = DSM 23371</name>
    <dbReference type="NCBI Taxonomy" id="1203610"/>
    <lineage>
        <taxon>Bacteria</taxon>
        <taxon>Pseudomonadati</taxon>
        <taxon>Bacteroidota</taxon>
        <taxon>Bacteroidia</taxon>
        <taxon>Bacteroidales</taxon>
        <taxon>Tannerellaceae</taxon>
        <taxon>Parabacteroides</taxon>
    </lineage>
</organism>
<keyword evidence="12" id="KW-0449">Lipoprotein</keyword>
<accession>A0A0F5JRP4</accession>
<dbReference type="GO" id="GO:0016740">
    <property type="term" value="F:transferase activity"/>
    <property type="evidence" value="ECO:0007669"/>
    <property type="project" value="UniProtKB-UniRule"/>
</dbReference>
<comment type="catalytic activity">
    <reaction evidence="9 10 12">
        <text>L-threonyl-[protein] + FAD = FMN-L-threonyl-[protein] + AMP + H(+)</text>
        <dbReference type="Rhea" id="RHEA:36847"/>
        <dbReference type="Rhea" id="RHEA-COMP:11060"/>
        <dbReference type="Rhea" id="RHEA-COMP:11061"/>
        <dbReference type="ChEBI" id="CHEBI:15378"/>
        <dbReference type="ChEBI" id="CHEBI:30013"/>
        <dbReference type="ChEBI" id="CHEBI:57692"/>
        <dbReference type="ChEBI" id="CHEBI:74257"/>
        <dbReference type="ChEBI" id="CHEBI:456215"/>
        <dbReference type="EC" id="2.7.1.180"/>
    </reaction>
</comment>
<keyword evidence="14" id="KW-1185">Reference proteome</keyword>
<dbReference type="SUPFAM" id="SSF143631">
    <property type="entry name" value="ApbE-like"/>
    <property type="match status" value="1"/>
</dbReference>
<dbReference type="InterPro" id="IPR003374">
    <property type="entry name" value="ApbE-like_sf"/>
</dbReference>
<keyword evidence="6 10" id="KW-0274">FAD</keyword>
<proteinExistence type="inferred from homology"/>
<comment type="similarity">
    <text evidence="10 12">Belongs to the ApbE family.</text>
</comment>
<dbReference type="STRING" id="1203610.HMPREF1536_00361"/>
<dbReference type="PROSITE" id="PS51257">
    <property type="entry name" value="PROKAR_LIPOPROTEIN"/>
    <property type="match status" value="1"/>
</dbReference>
<keyword evidence="12" id="KW-0472">Membrane</keyword>
<evidence type="ECO:0000313" key="13">
    <source>
        <dbReference type="EMBL" id="KKB60481.1"/>
    </source>
</evidence>
<comment type="caution">
    <text evidence="13">The sequence shown here is derived from an EMBL/GenBank/DDBJ whole genome shotgun (WGS) entry which is preliminary data.</text>
</comment>
<evidence type="ECO:0000256" key="4">
    <source>
        <dbReference type="ARBA" id="ARBA00022679"/>
    </source>
</evidence>
<evidence type="ECO:0000256" key="12">
    <source>
        <dbReference type="RuleBase" id="RU363002"/>
    </source>
</evidence>
<keyword evidence="7 10" id="KW-0460">Magnesium</keyword>
<evidence type="ECO:0000256" key="6">
    <source>
        <dbReference type="ARBA" id="ARBA00022827"/>
    </source>
</evidence>
<comment type="subcellular location">
    <subcellularLocation>
        <location evidence="12">Cell inner membrane</location>
        <topology evidence="12">Lipid-anchor</topology>
        <orientation evidence="12">Periplasmic side</orientation>
    </subcellularLocation>
</comment>
<dbReference type="GO" id="GO:0005886">
    <property type="term" value="C:plasma membrane"/>
    <property type="evidence" value="ECO:0007669"/>
    <property type="project" value="UniProtKB-SubCell"/>
</dbReference>
<keyword evidence="4 10" id="KW-0808">Transferase</keyword>
<dbReference type="InterPro" id="IPR024932">
    <property type="entry name" value="ApbE"/>
</dbReference>
<dbReference type="EMBL" id="AQHW01000002">
    <property type="protein sequence ID" value="KKB60481.1"/>
    <property type="molecule type" value="Genomic_DNA"/>
</dbReference>
<keyword evidence="12" id="KW-0997">Cell inner membrane</keyword>
<dbReference type="Pfam" id="PF02424">
    <property type="entry name" value="ApbE"/>
    <property type="match status" value="1"/>
</dbReference>
<sequence>MYKKIGFLASLWILVFTACTNQKQYFEESGSVFHTLYHIKYEAPELLTEKIDAEFQKFNLSLNPFNPNSIIAKVNRNEPVEADDWFIEVFNKATEVSNNSEGLFDITCAPLINLWGFGFSKMDSVTPLMIDSIKQFVGYQKVKLNGRQVVKDDPRILLNCSAIAKGYASDIIARLLEREGVKNYMVEIGGEVAMKGVNQNGDCWLIGINKPEDDSTGIKNEIDEVVQLCKKGGVATSGNYRNYYVKDGKKYAHTIDPRTGYPSEQNILSATIVADDCITADAYATAFMAMGLEKARQAAKNIPGIEYYVIYSDENGKHQIEYSKGMLQYLPDRQSEAILNE</sequence>
<dbReference type="PATRIC" id="fig|1203610.3.peg.381"/>
<dbReference type="PIRSF" id="PIRSF006268">
    <property type="entry name" value="ApbE"/>
    <property type="match status" value="1"/>
</dbReference>
<evidence type="ECO:0000256" key="8">
    <source>
        <dbReference type="ARBA" id="ARBA00031306"/>
    </source>
</evidence>
<evidence type="ECO:0000256" key="3">
    <source>
        <dbReference type="ARBA" id="ARBA00022630"/>
    </source>
</evidence>
<dbReference type="EC" id="2.7.1.180" evidence="1 10"/>
<keyword evidence="12" id="KW-1003">Cell membrane</keyword>
<evidence type="ECO:0000256" key="10">
    <source>
        <dbReference type="PIRNR" id="PIRNR006268"/>
    </source>
</evidence>
<evidence type="ECO:0000256" key="7">
    <source>
        <dbReference type="ARBA" id="ARBA00022842"/>
    </source>
</evidence>